<dbReference type="GO" id="GO:0005783">
    <property type="term" value="C:endoplasmic reticulum"/>
    <property type="evidence" value="ECO:0000318"/>
    <property type="project" value="GO_Central"/>
</dbReference>
<dbReference type="PRINTS" id="PR00747">
    <property type="entry name" value="GLYHDRLASE47"/>
</dbReference>
<comment type="function">
    <text evidence="17">Involved in glycoprotein quality control targeting of misfolded glycoproteins for degradation. It primarily trims a single alpha-1,2-linked mannose residue from Man(9)GlcNAc(2) to produce Man(8)GlcNAc(2), but at high enzyme concentrations, as found in the ER quality control compartment (ERQC), it further trims the carbohydrates to Man(5-6)GlcNAc(2).</text>
</comment>
<keyword evidence="8" id="KW-0256">Endoplasmic reticulum</keyword>
<keyword evidence="14 21" id="KW-0326">Glycosidase</keyword>
<accession>A0A8R1UCN3</accession>
<dbReference type="SUPFAM" id="SSF48225">
    <property type="entry name" value="Seven-hairpin glycosidases"/>
    <property type="match status" value="1"/>
</dbReference>
<evidence type="ECO:0000256" key="23">
    <source>
        <dbReference type="SAM" id="Phobius"/>
    </source>
</evidence>
<feature type="active site" evidence="18">
    <location>
        <position position="332"/>
    </location>
</feature>
<keyword evidence="5 23" id="KW-0812">Transmembrane</keyword>
<dbReference type="InterPro" id="IPR012341">
    <property type="entry name" value="6hp_glycosidase-like_sf"/>
</dbReference>
<evidence type="ECO:0000256" key="4">
    <source>
        <dbReference type="ARBA" id="ARBA00007658"/>
    </source>
</evidence>
<feature type="disulfide bond" evidence="20">
    <location>
        <begin position="397"/>
        <end position="427"/>
    </location>
</feature>
<keyword evidence="10" id="KW-0735">Signal-anchor</keyword>
<dbReference type="GO" id="GO:0016020">
    <property type="term" value="C:membrane"/>
    <property type="evidence" value="ECO:0000318"/>
    <property type="project" value="GO_Central"/>
</dbReference>
<dbReference type="AlphaFoldDB" id="A0A2A6B4N9"/>
<dbReference type="InterPro" id="IPR050749">
    <property type="entry name" value="Glycosyl_Hydrolase_47"/>
</dbReference>
<evidence type="ECO:0000313" key="24">
    <source>
        <dbReference type="EnsemblMetazoa" id="PPA20096.1"/>
    </source>
</evidence>
<evidence type="ECO:0000256" key="22">
    <source>
        <dbReference type="SAM" id="MobiDB-lite"/>
    </source>
</evidence>
<comment type="similarity">
    <text evidence="4 21">Belongs to the glycosyl hydrolase 47 family.</text>
</comment>
<comment type="catalytic activity">
    <reaction evidence="16">
        <text>N(4)-(alpha-D-Man-(1-&gt;2)-alpha-D-Man-(1-&gt;2)-alpha-D-Man-(1-&gt;3)-[alpha-D-Man-(1-&gt;2)-alpha-D-Man-(1-&gt;3)-[alpha-D-Man-(1-&gt;2)-alpha-D-Man-(1-&gt;6)]-alpha-D-Man-(1-&gt;6)]-beta-D-Man-(1-&gt;4)-beta-D-GlcNAc-(1-&gt;4)-beta-D-GlcNAc)-L-asparaginyl-[protein] (N-glucan mannose isomer 9A1,2,3B1,2,3) + 4 H2O = N(4)-(alpha-D-Man-(1-&gt;3)-[alpha-D-Man-(1-&gt;3)-[alpha-D-Man-(1-&gt;6)]-alpha-D-Man-(1-&gt;6)]-beta-D-Man-(1-&gt;4)-beta-D-GlcNAc-(1-&gt;4)-beta-D-GlcNAc)-L-asparaginyl-[protein] (N-glucan mannose isomer 5A1,2) + 4 beta-D-mannose</text>
        <dbReference type="Rhea" id="RHEA:56008"/>
        <dbReference type="Rhea" id="RHEA-COMP:14356"/>
        <dbReference type="Rhea" id="RHEA-COMP:14367"/>
        <dbReference type="ChEBI" id="CHEBI:15377"/>
        <dbReference type="ChEBI" id="CHEBI:28563"/>
        <dbReference type="ChEBI" id="CHEBI:59087"/>
        <dbReference type="ChEBI" id="CHEBI:139493"/>
        <dbReference type="EC" id="3.2.1.113"/>
    </reaction>
</comment>
<keyword evidence="7 21" id="KW-0378">Hydrolase</keyword>
<dbReference type="PANTHER" id="PTHR11742:SF55">
    <property type="entry name" value="ENDOPLASMIC RETICULUM MANNOSYL-OLIGOSACCHARIDE 1,2-ALPHA-MANNOSIDASE"/>
    <property type="match status" value="1"/>
</dbReference>
<evidence type="ECO:0000256" key="2">
    <source>
        <dbReference type="ARBA" id="ARBA00004648"/>
    </source>
</evidence>
<feature type="active site" description="Proton donor" evidence="18">
    <location>
        <position position="440"/>
    </location>
</feature>
<evidence type="ECO:0000256" key="8">
    <source>
        <dbReference type="ARBA" id="ARBA00022824"/>
    </source>
</evidence>
<dbReference type="Gene3D" id="1.50.10.10">
    <property type="match status" value="1"/>
</dbReference>
<dbReference type="GO" id="GO:0004571">
    <property type="term" value="F:mannosyl-oligosaccharide 1,2-alpha-mannosidase activity"/>
    <property type="evidence" value="ECO:0000318"/>
    <property type="project" value="GO_Central"/>
</dbReference>
<evidence type="ECO:0000256" key="10">
    <source>
        <dbReference type="ARBA" id="ARBA00022968"/>
    </source>
</evidence>
<dbReference type="FunFam" id="1.50.10.10:FF:000010">
    <property type="entry name" value="alpha-1,2-Mannosidase"/>
    <property type="match status" value="1"/>
</dbReference>
<evidence type="ECO:0000256" key="6">
    <source>
        <dbReference type="ARBA" id="ARBA00022723"/>
    </source>
</evidence>
<dbReference type="EC" id="3.2.1.-" evidence="21"/>
<protein>
    <recommendedName>
        <fullName evidence="21">alpha-1,2-Mannosidase</fullName>
        <ecNumber evidence="21">3.2.1.-</ecNumber>
    </recommendedName>
</protein>
<reference evidence="24" key="2">
    <citation type="submission" date="2022-06" db="UniProtKB">
        <authorList>
            <consortium name="EnsemblMetazoa"/>
        </authorList>
    </citation>
    <scope>IDENTIFICATION</scope>
    <source>
        <strain evidence="24">PS312</strain>
    </source>
</reference>
<feature type="transmembrane region" description="Helical" evidence="23">
    <location>
        <begin position="42"/>
        <end position="62"/>
    </location>
</feature>
<keyword evidence="12 23" id="KW-0472">Membrane</keyword>
<sequence>MNRLARDSQLPFLVTDGEGGRRKTVSSLRTTCARYWRSMPRLLRTLLTIALVVAIVFVGSTLTSSSPSVVGPISADIEAQAHINNGNEIVQQKVEAAAEEELRAKEGAVVEEPEVMEQEKEKGPNEVKKEGGVPVFKERSAAGGRGRSFSDWFDTGLTIVDSIDTAIIMGLKDEVDEATVWIRDSLSFEKDRYVNFFEATIRVLGGLLSAFHLTGDTMFRDRAADVGHRLAGAFQAGRPVPMSDVNLRTRAAKSPSWSDESSLSEVTTVQLEFRDLSRITGDKTFEDLAFNTSKHIHEIGCARHGGLCEMYVNAKTGQFKAGTTITFGARADSYYEYLLKQYLQTGKTVEWLLADYAQSMASMEKLLLKESEPHKHRFVGELIGGDAFSPKMDHLVCFLSGTLVLGKLYAGQPEEHLQIAKDLGATCQEMYKTATGLAPEIAHFNMDAAKADDVIIKPLDSHCLLRPEAVEAWFYLYRATGDKKYQEWGWAAFEAIDKYARIAGGGYSSVNNVKTTKVQYRDLMESFLLAETFKYIYLLLADDQSELPLDRWVFNTEGHPLPIRTH</sequence>
<dbReference type="PANTHER" id="PTHR11742">
    <property type="entry name" value="MANNOSYL-OLIGOSACCHARIDE ALPHA-1,2-MANNOSIDASE-RELATED"/>
    <property type="match status" value="1"/>
</dbReference>
<dbReference type="Pfam" id="PF01532">
    <property type="entry name" value="Glyco_hydro_47"/>
    <property type="match status" value="1"/>
</dbReference>
<reference evidence="25" key="1">
    <citation type="journal article" date="2008" name="Nat. Genet.">
        <title>The Pristionchus pacificus genome provides a unique perspective on nematode lifestyle and parasitism.</title>
        <authorList>
            <person name="Dieterich C."/>
            <person name="Clifton S.W."/>
            <person name="Schuster L.N."/>
            <person name="Chinwalla A."/>
            <person name="Delehaunty K."/>
            <person name="Dinkelacker I."/>
            <person name="Fulton L."/>
            <person name="Fulton R."/>
            <person name="Godfrey J."/>
            <person name="Minx P."/>
            <person name="Mitreva M."/>
            <person name="Roeseler W."/>
            <person name="Tian H."/>
            <person name="Witte H."/>
            <person name="Yang S.P."/>
            <person name="Wilson R.K."/>
            <person name="Sommer R.J."/>
        </authorList>
    </citation>
    <scope>NUCLEOTIDE SEQUENCE [LARGE SCALE GENOMIC DNA]</scope>
    <source>
        <strain evidence="25">PS312</strain>
    </source>
</reference>
<organism evidence="24 25">
    <name type="scientific">Pristionchus pacificus</name>
    <name type="common">Parasitic nematode worm</name>
    <dbReference type="NCBI Taxonomy" id="54126"/>
    <lineage>
        <taxon>Eukaryota</taxon>
        <taxon>Metazoa</taxon>
        <taxon>Ecdysozoa</taxon>
        <taxon>Nematoda</taxon>
        <taxon>Chromadorea</taxon>
        <taxon>Rhabditida</taxon>
        <taxon>Rhabditina</taxon>
        <taxon>Diplogasteromorpha</taxon>
        <taxon>Diplogasteroidea</taxon>
        <taxon>Neodiplogasteridae</taxon>
        <taxon>Pristionchus</taxon>
    </lineage>
</organism>
<accession>A0A2A6B4N9</accession>
<evidence type="ECO:0000256" key="12">
    <source>
        <dbReference type="ARBA" id="ARBA00023136"/>
    </source>
</evidence>
<evidence type="ECO:0000256" key="19">
    <source>
        <dbReference type="PIRSR" id="PIRSR601382-2"/>
    </source>
</evidence>
<dbReference type="OrthoDB" id="8118055at2759"/>
<dbReference type="EnsemblMetazoa" id="PPA20096.1">
    <property type="protein sequence ID" value="PPA20096.1"/>
    <property type="gene ID" value="WBGene00109650"/>
</dbReference>
<gene>
    <name evidence="24" type="primary">WBGene00109650</name>
</gene>
<keyword evidence="9 19" id="KW-0106">Calcium</keyword>
<evidence type="ECO:0000256" key="13">
    <source>
        <dbReference type="ARBA" id="ARBA00023157"/>
    </source>
</evidence>
<evidence type="ECO:0000313" key="25">
    <source>
        <dbReference type="Proteomes" id="UP000005239"/>
    </source>
</evidence>
<dbReference type="GO" id="GO:0036503">
    <property type="term" value="P:ERAD pathway"/>
    <property type="evidence" value="ECO:0000318"/>
    <property type="project" value="GO_Central"/>
</dbReference>
<comment type="catalytic activity">
    <reaction evidence="15">
        <text>N(4)-(alpha-D-Man-(1-&gt;2)-alpha-D-Man-(1-&gt;2)-alpha-D-Man-(1-&gt;3)-[alpha-D-Man-(1-&gt;3)-[alpha-D-Man-(1-&gt;2)-alpha-D-Man-(1-&gt;6)]-alpha-D-Man-(1-&gt;6)]-beta-D-Man-(1-&gt;4)-beta-D-GlcNAc-(1-&gt;4)-beta-D-GlcNAc)-L-asparaginyl-[protein] (N-glucan mannose isomer 8A1,2,3B1,3) + 3 H2O = N(4)-(alpha-D-Man-(1-&gt;3)-[alpha-D-Man-(1-&gt;3)-[alpha-D-Man-(1-&gt;6)]-alpha-D-Man-(1-&gt;6)]-beta-D-Man-(1-&gt;4)-beta-D-GlcNAc-(1-&gt;4)-beta-D-GlcNAc)-L-asparaginyl-[protein] (N-glucan mannose isomer 5A1,2) + 3 beta-D-mannose</text>
        <dbReference type="Rhea" id="RHEA:56028"/>
        <dbReference type="Rhea" id="RHEA-COMP:14358"/>
        <dbReference type="Rhea" id="RHEA-COMP:14367"/>
        <dbReference type="ChEBI" id="CHEBI:15377"/>
        <dbReference type="ChEBI" id="CHEBI:28563"/>
        <dbReference type="ChEBI" id="CHEBI:59087"/>
        <dbReference type="ChEBI" id="CHEBI:60628"/>
        <dbReference type="EC" id="3.2.1.113"/>
    </reaction>
</comment>
<keyword evidence="6 19" id="KW-0479">Metal-binding</keyword>
<evidence type="ECO:0000256" key="20">
    <source>
        <dbReference type="PIRSR" id="PIRSR601382-3"/>
    </source>
</evidence>
<feature type="region of interest" description="Disordered" evidence="22">
    <location>
        <begin position="112"/>
        <end position="131"/>
    </location>
</feature>
<dbReference type="GO" id="GO:0005789">
    <property type="term" value="C:endoplasmic reticulum membrane"/>
    <property type="evidence" value="ECO:0007669"/>
    <property type="project" value="UniProtKB-SubCell"/>
</dbReference>
<comment type="pathway">
    <text evidence="3">Protein modification; protein glycosylation.</text>
</comment>
<evidence type="ECO:0000256" key="5">
    <source>
        <dbReference type="ARBA" id="ARBA00022692"/>
    </source>
</evidence>
<evidence type="ECO:0000256" key="1">
    <source>
        <dbReference type="ARBA" id="ARBA00001913"/>
    </source>
</evidence>
<keyword evidence="11 23" id="KW-1133">Transmembrane helix</keyword>
<comment type="cofactor">
    <cofactor evidence="1 19">
        <name>Ca(2+)</name>
        <dbReference type="ChEBI" id="CHEBI:29108"/>
    </cofactor>
</comment>
<evidence type="ECO:0000256" key="3">
    <source>
        <dbReference type="ARBA" id="ARBA00004922"/>
    </source>
</evidence>
<evidence type="ECO:0000256" key="18">
    <source>
        <dbReference type="PIRSR" id="PIRSR601382-1"/>
    </source>
</evidence>
<feature type="active site" evidence="18">
    <location>
        <position position="468"/>
    </location>
</feature>
<evidence type="ECO:0000256" key="9">
    <source>
        <dbReference type="ARBA" id="ARBA00022837"/>
    </source>
</evidence>
<evidence type="ECO:0000256" key="11">
    <source>
        <dbReference type="ARBA" id="ARBA00022989"/>
    </source>
</evidence>
<evidence type="ECO:0000256" key="21">
    <source>
        <dbReference type="RuleBase" id="RU361193"/>
    </source>
</evidence>
<dbReference type="InterPro" id="IPR036026">
    <property type="entry name" value="Seven-hairpin_glycosidases"/>
</dbReference>
<feature type="binding site" evidence="19">
    <location>
        <position position="556"/>
    </location>
    <ligand>
        <name>Ca(2+)</name>
        <dbReference type="ChEBI" id="CHEBI:29108"/>
    </ligand>
</feature>
<evidence type="ECO:0000256" key="7">
    <source>
        <dbReference type="ARBA" id="ARBA00022801"/>
    </source>
</evidence>
<evidence type="ECO:0000256" key="14">
    <source>
        <dbReference type="ARBA" id="ARBA00023295"/>
    </source>
</evidence>
<feature type="active site" description="Proton donor" evidence="18">
    <location>
        <position position="198"/>
    </location>
</feature>
<dbReference type="Proteomes" id="UP000005239">
    <property type="component" value="Unassembled WGS sequence"/>
</dbReference>
<keyword evidence="25" id="KW-1185">Reference proteome</keyword>
<dbReference type="InterPro" id="IPR001382">
    <property type="entry name" value="Glyco_hydro_47"/>
</dbReference>
<name>A0A2A6B4N9_PRIPA</name>
<dbReference type="GO" id="GO:0005975">
    <property type="term" value="P:carbohydrate metabolic process"/>
    <property type="evidence" value="ECO:0007669"/>
    <property type="project" value="InterPro"/>
</dbReference>
<feature type="compositionally biased region" description="Basic and acidic residues" evidence="22">
    <location>
        <begin position="117"/>
        <end position="131"/>
    </location>
</feature>
<proteinExistence type="inferred from homology"/>
<evidence type="ECO:0000256" key="17">
    <source>
        <dbReference type="ARBA" id="ARBA00053655"/>
    </source>
</evidence>
<evidence type="ECO:0000256" key="15">
    <source>
        <dbReference type="ARBA" id="ARBA00047669"/>
    </source>
</evidence>
<comment type="subcellular location">
    <subcellularLocation>
        <location evidence="2">Endoplasmic reticulum membrane</location>
        <topology evidence="2">Single-pass type II membrane protein</topology>
    </subcellularLocation>
</comment>
<dbReference type="GO" id="GO:0005509">
    <property type="term" value="F:calcium ion binding"/>
    <property type="evidence" value="ECO:0007669"/>
    <property type="project" value="InterPro"/>
</dbReference>
<evidence type="ECO:0000256" key="16">
    <source>
        <dbReference type="ARBA" id="ARBA00048605"/>
    </source>
</evidence>
<keyword evidence="13 20" id="KW-1015">Disulfide bond</keyword>